<comment type="caution">
    <text evidence="2">The sequence shown here is derived from an EMBL/GenBank/DDBJ whole genome shotgun (WGS) entry which is preliminary data.</text>
</comment>
<feature type="region of interest" description="Disordered" evidence="1">
    <location>
        <begin position="1"/>
        <end position="30"/>
    </location>
</feature>
<proteinExistence type="predicted"/>
<name>A0A4Z1G8C8_9HELO</name>
<protein>
    <submittedName>
        <fullName evidence="2">Uncharacterized protein</fullName>
    </submittedName>
</protein>
<organism evidence="2 3">
    <name type="scientific">Botrytis hyacinthi</name>
    <dbReference type="NCBI Taxonomy" id="278943"/>
    <lineage>
        <taxon>Eukaryota</taxon>
        <taxon>Fungi</taxon>
        <taxon>Dikarya</taxon>
        <taxon>Ascomycota</taxon>
        <taxon>Pezizomycotina</taxon>
        <taxon>Leotiomycetes</taxon>
        <taxon>Helotiales</taxon>
        <taxon>Sclerotiniaceae</taxon>
        <taxon>Botrytis</taxon>
    </lineage>
</organism>
<accession>A0A4Z1G8C8</accession>
<dbReference type="Proteomes" id="UP000297814">
    <property type="component" value="Unassembled WGS sequence"/>
</dbReference>
<feature type="compositionally biased region" description="Polar residues" evidence="1">
    <location>
        <begin position="87"/>
        <end position="96"/>
    </location>
</feature>
<feature type="compositionally biased region" description="Basic and acidic residues" evidence="1">
    <location>
        <begin position="1"/>
        <end position="14"/>
    </location>
</feature>
<keyword evidence="3" id="KW-1185">Reference proteome</keyword>
<reference evidence="2 3" key="1">
    <citation type="submission" date="2017-12" db="EMBL/GenBank/DDBJ databases">
        <title>Comparative genomics of Botrytis spp.</title>
        <authorList>
            <person name="Valero-Jimenez C.A."/>
            <person name="Tapia P."/>
            <person name="Veloso J."/>
            <person name="Silva-Moreno E."/>
            <person name="Staats M."/>
            <person name="Valdes J.H."/>
            <person name="Van Kan J.A.L."/>
        </authorList>
    </citation>
    <scope>NUCLEOTIDE SEQUENCE [LARGE SCALE GENOMIC DNA]</scope>
    <source>
        <strain evidence="2 3">Bh0001</strain>
    </source>
</reference>
<feature type="region of interest" description="Disordered" evidence="1">
    <location>
        <begin position="69"/>
        <end position="107"/>
    </location>
</feature>
<dbReference type="EMBL" id="PQXK01000261">
    <property type="protein sequence ID" value="TGO33196.1"/>
    <property type="molecule type" value="Genomic_DNA"/>
</dbReference>
<dbReference type="AlphaFoldDB" id="A0A4Z1G8C8"/>
<evidence type="ECO:0000313" key="2">
    <source>
        <dbReference type="EMBL" id="TGO33196.1"/>
    </source>
</evidence>
<sequence>MLKQEEDRKEKYIEIQEQNSQAFPKRKEKEGKGEAEKLILIFGVMFFKKESIEGTMPEKQMYQNISEVINPKKTKKPEADHHRTAQPKLSSSNNRTPEAVNIKESEK</sequence>
<evidence type="ECO:0000313" key="3">
    <source>
        <dbReference type="Proteomes" id="UP000297814"/>
    </source>
</evidence>
<evidence type="ECO:0000256" key="1">
    <source>
        <dbReference type="SAM" id="MobiDB-lite"/>
    </source>
</evidence>
<gene>
    <name evidence="2" type="ORF">BHYA_0261g00130</name>
</gene>